<organism evidence="4 5">
    <name type="scientific">Micromonospora trifolii</name>
    <dbReference type="NCBI Taxonomy" id="2911208"/>
    <lineage>
        <taxon>Bacteria</taxon>
        <taxon>Bacillati</taxon>
        <taxon>Actinomycetota</taxon>
        <taxon>Actinomycetes</taxon>
        <taxon>Micromonosporales</taxon>
        <taxon>Micromonosporaceae</taxon>
        <taxon>Micromonospora</taxon>
    </lineage>
</organism>
<dbReference type="RefSeq" id="WP_238678584.1">
    <property type="nucleotide sequence ID" value="NZ_JAKKFD010000017.1"/>
</dbReference>
<feature type="domain" description="Bacterial transcriptional activator" evidence="3">
    <location>
        <begin position="876"/>
        <end position="1009"/>
    </location>
</feature>
<name>A0ABS9N092_9ACTN</name>
<evidence type="ECO:0000256" key="2">
    <source>
        <dbReference type="SAM" id="MobiDB-lite"/>
    </source>
</evidence>
<dbReference type="Gene3D" id="1.10.10.10">
    <property type="entry name" value="Winged helix-like DNA-binding domain superfamily/Winged helix DNA-binding domain"/>
    <property type="match status" value="1"/>
</dbReference>
<dbReference type="InterPro" id="IPR036388">
    <property type="entry name" value="WH-like_DNA-bd_sf"/>
</dbReference>
<proteinExistence type="predicted"/>
<dbReference type="InterPro" id="IPR051677">
    <property type="entry name" value="AfsR-DnrI-RedD_regulator"/>
</dbReference>
<dbReference type="EMBL" id="JAKKFD010000017">
    <property type="protein sequence ID" value="MCG5443377.1"/>
    <property type="molecule type" value="Genomic_DNA"/>
</dbReference>
<dbReference type="PROSITE" id="PS50005">
    <property type="entry name" value="TPR"/>
    <property type="match status" value="1"/>
</dbReference>
<feature type="repeat" description="TPR" evidence="1">
    <location>
        <begin position="937"/>
        <end position="970"/>
    </location>
</feature>
<sequence>MSAAADHGLSRRCTLVVGAAGYGKTFAVRDWLGDRPVRWCDAADVAALATAGPERLVSLSARSALDLPVDEPSWLVLDDVPRLPRRRLQALLDSLEDLPPQLRVVLLTRHPPTLSRRQSGLLAEHGPPDLRLSVDQVASVLADHGLTDPTLAARIHDATSGWPALVTLAARTAAAAGTDWDDLTEPGTPLESCLVRDVLAELAPEVHRLLRDAAHLDPFHPDLARVLGHRHGVHWLDQLARAGLLVPTTSGHGYRMVPVVASVARRRFPLAPAAAQRLHARAAPWYAEHGFLVPALRSYQESGLTEAAARILADHGAALLAAGGAEAVVDAFQSLPERTRSDGLRLLYGEAQQMRGDFETALASYAVLADRQKPMAAGLAWRYGLVHYLRGEPHSALEVFQRGVLDARPSTDNARLLAWTAAAQWTSGNTAACQDNAERALAAATAVGGDAALAAAHTALALDAKLRGDRPAADEHHEKALRAAEAARDTVQVTRIRANRASALVGEGRYLEALAEVRPAVELAQTNGYAAMLALALCNEGAAHFHLGHLAQASACYERAVPLLQRMGSRKVAYPLVGIGDIHALRGRTNLARAAYEEALRASEPVNDLQIQVPALAGLARVLAAEDGATAFALAQRAVELERGPDSALARLALGWVALEIGDRTRAVEVALTASTAARLHRDRAALAEALELRGAAAADTDDTRRAWREAAATLRDITSVVAADRLTVLLSRLPGADPQERVDARLAAERLASAGVPPPTLSRQGPRRVTEVTVRTLGRFEVYVDGAQVMAPAWQSRKARDLLRILAARRGRAVPREQLGETLWPGQDPGRVGHRLSVALSTLRGVLDPQRRSPTDHFIIAAHPSLALDIGHLELDVEEFLTESAHGLRLAEQGETEDAGASLLLAEQRYRGDFLEDEPYDDWSRPTREEARRVYLRVVRKLASLARDAGDVDETVRHLGRALELEPHDEGVHGEFIRTLAAAGRHGEAAQAYRRYEEAMSAIGVPAQPRDKVCGTSRREPIPAATSTGQHARTLEATL</sequence>
<keyword evidence="5" id="KW-1185">Reference proteome</keyword>
<dbReference type="Proteomes" id="UP001201629">
    <property type="component" value="Unassembled WGS sequence"/>
</dbReference>
<gene>
    <name evidence="4" type="ORF">NIE79_001181</name>
</gene>
<feature type="region of interest" description="Disordered" evidence="2">
    <location>
        <begin position="1011"/>
        <end position="1040"/>
    </location>
</feature>
<dbReference type="SMART" id="SM00028">
    <property type="entry name" value="TPR"/>
    <property type="match status" value="5"/>
</dbReference>
<comment type="caution">
    <text evidence="4">The sequence shown here is derived from an EMBL/GenBank/DDBJ whole genome shotgun (WGS) entry which is preliminary data.</text>
</comment>
<dbReference type="InterPro" id="IPR005158">
    <property type="entry name" value="BTAD"/>
</dbReference>
<evidence type="ECO:0000256" key="1">
    <source>
        <dbReference type="PROSITE-ProRule" id="PRU00339"/>
    </source>
</evidence>
<dbReference type="Gene3D" id="1.25.40.10">
    <property type="entry name" value="Tetratricopeptide repeat domain"/>
    <property type="match status" value="3"/>
</dbReference>
<dbReference type="SUPFAM" id="SSF52540">
    <property type="entry name" value="P-loop containing nucleoside triphosphate hydrolases"/>
    <property type="match status" value="1"/>
</dbReference>
<dbReference type="InterPro" id="IPR027417">
    <property type="entry name" value="P-loop_NTPase"/>
</dbReference>
<evidence type="ECO:0000259" key="3">
    <source>
        <dbReference type="SMART" id="SM01043"/>
    </source>
</evidence>
<dbReference type="InterPro" id="IPR019734">
    <property type="entry name" value="TPR_rpt"/>
</dbReference>
<dbReference type="InterPro" id="IPR016032">
    <property type="entry name" value="Sig_transdc_resp-reg_C-effctor"/>
</dbReference>
<reference evidence="4 5" key="1">
    <citation type="submission" date="2022-01" db="EMBL/GenBank/DDBJ databases">
        <authorList>
            <person name="Riesco R."/>
            <person name="Trujillo M.E."/>
        </authorList>
    </citation>
    <scope>NUCLEOTIDE SEQUENCE [LARGE SCALE GENOMIC DNA]</scope>
    <source>
        <strain evidence="4 5">NIE79</strain>
    </source>
</reference>
<evidence type="ECO:0000313" key="5">
    <source>
        <dbReference type="Proteomes" id="UP001201629"/>
    </source>
</evidence>
<protein>
    <submittedName>
        <fullName evidence="4">Winged helix-turn-helix domain-containing protein</fullName>
    </submittedName>
</protein>
<evidence type="ECO:0000313" key="4">
    <source>
        <dbReference type="EMBL" id="MCG5443377.1"/>
    </source>
</evidence>
<dbReference type="Pfam" id="PF25873">
    <property type="entry name" value="WHD_MalT"/>
    <property type="match status" value="1"/>
</dbReference>
<accession>A0ABS9N092</accession>
<dbReference type="SMART" id="SM01043">
    <property type="entry name" value="BTAD"/>
    <property type="match status" value="1"/>
</dbReference>
<dbReference type="InterPro" id="IPR011990">
    <property type="entry name" value="TPR-like_helical_dom_sf"/>
</dbReference>
<dbReference type="SUPFAM" id="SSF46894">
    <property type="entry name" value="C-terminal effector domain of the bipartite response regulators"/>
    <property type="match status" value="1"/>
</dbReference>
<dbReference type="SUPFAM" id="SSF48452">
    <property type="entry name" value="TPR-like"/>
    <property type="match status" value="3"/>
</dbReference>
<dbReference type="InterPro" id="IPR059106">
    <property type="entry name" value="WHD_MalT"/>
</dbReference>
<dbReference type="Pfam" id="PF03704">
    <property type="entry name" value="BTAD"/>
    <property type="match status" value="1"/>
</dbReference>
<dbReference type="PANTHER" id="PTHR35807">
    <property type="entry name" value="TRANSCRIPTIONAL REGULATOR REDD-RELATED"/>
    <property type="match status" value="1"/>
</dbReference>
<feature type="compositionally biased region" description="Basic and acidic residues" evidence="2">
    <location>
        <begin position="1011"/>
        <end position="1022"/>
    </location>
</feature>
<keyword evidence="1" id="KW-0802">TPR repeat</keyword>